<dbReference type="InterPro" id="IPR036259">
    <property type="entry name" value="MFS_trans_sf"/>
</dbReference>
<dbReference type="PANTHER" id="PTHR43683:SF1">
    <property type="entry name" value="MULTIDRUG EFFLUX PROTEIN YFMO"/>
    <property type="match status" value="1"/>
</dbReference>
<evidence type="ECO:0000256" key="2">
    <source>
        <dbReference type="ARBA" id="ARBA00022448"/>
    </source>
</evidence>
<sequence>MDYKARQRGRNITVLATFFAFMGIGVVDPILPAIAEQIGASHWQVETLFSAYMFTMAMMMLPAGLLISRLGDKKVMMVGLIAVTAFAICCSLSAEILQLALFRAGWGMGNAFFFATAMTLLIALSDDTNKAVGLYEAAIGLGMAAGPLLGGVLGENSWRQPFVATGILMFIAALLVFFWVRQPQEKPLEPTAKTTNLSDMGRLFVHKPFITSALAGMLYYYGFFTILAYSPLVLHLSAVQLGFVFFGWGLLLAYGSAILTHKLEKRYAMDQLLKISLGSFFVLLTLLAVINHHALFISLLILSGLICGVNNALFTSYTMKQSPYSRGVTSGTYNFVRWLGAGIAPILSGFLGQSFTPVLPFVIAAALIAIAWFAIHLSRRFQHKPIVELSS</sequence>
<dbReference type="STRING" id="112248.SAMN05444392_10574"/>
<keyword evidence="2" id="KW-0813">Transport</keyword>
<accession>A0A1M4XM82</accession>
<dbReference type="PROSITE" id="PS50850">
    <property type="entry name" value="MFS"/>
    <property type="match status" value="1"/>
</dbReference>
<feature type="transmembrane region" description="Helical" evidence="6">
    <location>
        <begin position="131"/>
        <end position="150"/>
    </location>
</feature>
<proteinExistence type="predicted"/>
<gene>
    <name evidence="8" type="ORF">SAMN05444392_10574</name>
</gene>
<dbReference type="AlphaFoldDB" id="A0A1M4XM82"/>
<keyword evidence="9" id="KW-1185">Reference proteome</keyword>
<feature type="transmembrane region" description="Helical" evidence="6">
    <location>
        <begin position="47"/>
        <end position="68"/>
    </location>
</feature>
<evidence type="ECO:0000256" key="6">
    <source>
        <dbReference type="SAM" id="Phobius"/>
    </source>
</evidence>
<feature type="transmembrane region" description="Helical" evidence="6">
    <location>
        <begin position="241"/>
        <end position="260"/>
    </location>
</feature>
<dbReference type="Pfam" id="PF07690">
    <property type="entry name" value="MFS_1"/>
    <property type="match status" value="1"/>
</dbReference>
<organism evidence="8 9">
    <name type="scientific">Seinonella peptonophila</name>
    <dbReference type="NCBI Taxonomy" id="112248"/>
    <lineage>
        <taxon>Bacteria</taxon>
        <taxon>Bacillati</taxon>
        <taxon>Bacillota</taxon>
        <taxon>Bacilli</taxon>
        <taxon>Bacillales</taxon>
        <taxon>Thermoactinomycetaceae</taxon>
        <taxon>Seinonella</taxon>
    </lineage>
</organism>
<dbReference type="InterPro" id="IPR001958">
    <property type="entry name" value="Tet-R_TetA/multi-R_MdtG-like"/>
</dbReference>
<evidence type="ECO:0000313" key="8">
    <source>
        <dbReference type="EMBL" id="SHE94579.1"/>
    </source>
</evidence>
<dbReference type="Gene3D" id="1.20.1250.20">
    <property type="entry name" value="MFS general substrate transporter like domains"/>
    <property type="match status" value="1"/>
</dbReference>
<feature type="transmembrane region" description="Helical" evidence="6">
    <location>
        <begin position="296"/>
        <end position="314"/>
    </location>
</feature>
<evidence type="ECO:0000256" key="1">
    <source>
        <dbReference type="ARBA" id="ARBA00004651"/>
    </source>
</evidence>
<dbReference type="EMBL" id="FQVL01000005">
    <property type="protein sequence ID" value="SHE94579.1"/>
    <property type="molecule type" value="Genomic_DNA"/>
</dbReference>
<keyword evidence="5 6" id="KW-0472">Membrane</keyword>
<dbReference type="SUPFAM" id="SSF103473">
    <property type="entry name" value="MFS general substrate transporter"/>
    <property type="match status" value="1"/>
</dbReference>
<feature type="transmembrane region" description="Helical" evidence="6">
    <location>
        <begin position="100"/>
        <end position="124"/>
    </location>
</feature>
<evidence type="ECO:0000256" key="5">
    <source>
        <dbReference type="ARBA" id="ARBA00023136"/>
    </source>
</evidence>
<feature type="domain" description="Major facilitator superfamily (MFS) profile" evidence="7">
    <location>
        <begin position="9"/>
        <end position="383"/>
    </location>
</feature>
<protein>
    <submittedName>
        <fullName evidence="8">Predicted arabinose efflux permease, MFS family</fullName>
    </submittedName>
</protein>
<keyword evidence="3 6" id="KW-0812">Transmembrane</keyword>
<keyword evidence="4 6" id="KW-1133">Transmembrane helix</keyword>
<reference evidence="8 9" key="1">
    <citation type="submission" date="2016-11" db="EMBL/GenBank/DDBJ databases">
        <authorList>
            <person name="Jaros S."/>
            <person name="Januszkiewicz K."/>
            <person name="Wedrychowicz H."/>
        </authorList>
    </citation>
    <scope>NUCLEOTIDE SEQUENCE [LARGE SCALE GENOMIC DNA]</scope>
    <source>
        <strain evidence="8 9">DSM 44666</strain>
    </source>
</reference>
<dbReference type="CDD" id="cd17474">
    <property type="entry name" value="MFS_YfmO_like"/>
    <property type="match status" value="1"/>
</dbReference>
<dbReference type="Proteomes" id="UP000184476">
    <property type="component" value="Unassembled WGS sequence"/>
</dbReference>
<dbReference type="GO" id="GO:0022857">
    <property type="term" value="F:transmembrane transporter activity"/>
    <property type="evidence" value="ECO:0007669"/>
    <property type="project" value="InterPro"/>
</dbReference>
<feature type="transmembrane region" description="Helical" evidence="6">
    <location>
        <begin position="162"/>
        <end position="180"/>
    </location>
</feature>
<dbReference type="PANTHER" id="PTHR43683">
    <property type="entry name" value="MULTIDRUG EFFLUX PROTEIN YFMO"/>
    <property type="match status" value="1"/>
</dbReference>
<feature type="transmembrane region" description="Helical" evidence="6">
    <location>
        <begin position="272"/>
        <end position="290"/>
    </location>
</feature>
<evidence type="ECO:0000313" key="9">
    <source>
        <dbReference type="Proteomes" id="UP000184476"/>
    </source>
</evidence>
<dbReference type="PRINTS" id="PR01035">
    <property type="entry name" value="TCRTETA"/>
</dbReference>
<dbReference type="InterPro" id="IPR011701">
    <property type="entry name" value="MFS"/>
</dbReference>
<dbReference type="InterPro" id="IPR053200">
    <property type="entry name" value="YfmO-like"/>
</dbReference>
<feature type="transmembrane region" description="Helical" evidence="6">
    <location>
        <begin position="75"/>
        <end position="94"/>
    </location>
</feature>
<name>A0A1M4XM82_9BACL</name>
<feature type="transmembrane region" description="Helical" evidence="6">
    <location>
        <begin position="358"/>
        <end position="375"/>
    </location>
</feature>
<feature type="transmembrane region" description="Helical" evidence="6">
    <location>
        <begin position="12"/>
        <end position="35"/>
    </location>
</feature>
<dbReference type="GO" id="GO:0005886">
    <property type="term" value="C:plasma membrane"/>
    <property type="evidence" value="ECO:0007669"/>
    <property type="project" value="UniProtKB-SubCell"/>
</dbReference>
<feature type="transmembrane region" description="Helical" evidence="6">
    <location>
        <begin position="209"/>
        <end position="229"/>
    </location>
</feature>
<evidence type="ECO:0000256" key="3">
    <source>
        <dbReference type="ARBA" id="ARBA00022692"/>
    </source>
</evidence>
<dbReference type="OrthoDB" id="66811at2"/>
<dbReference type="RefSeq" id="WP_073154696.1">
    <property type="nucleotide sequence ID" value="NZ_FQVL01000005.1"/>
</dbReference>
<dbReference type="InterPro" id="IPR020846">
    <property type="entry name" value="MFS_dom"/>
</dbReference>
<evidence type="ECO:0000259" key="7">
    <source>
        <dbReference type="PROSITE" id="PS50850"/>
    </source>
</evidence>
<evidence type="ECO:0000256" key="4">
    <source>
        <dbReference type="ARBA" id="ARBA00022989"/>
    </source>
</evidence>
<comment type="subcellular location">
    <subcellularLocation>
        <location evidence="1">Cell membrane</location>
        <topology evidence="1">Multi-pass membrane protein</topology>
    </subcellularLocation>
</comment>
<feature type="transmembrane region" description="Helical" evidence="6">
    <location>
        <begin position="335"/>
        <end position="352"/>
    </location>
</feature>